<reference evidence="1" key="1">
    <citation type="submission" date="2021-12" db="EMBL/GenBank/DDBJ databases">
        <authorList>
            <person name="King R."/>
        </authorList>
    </citation>
    <scope>NUCLEOTIDE SEQUENCE</scope>
</reference>
<name>A0A9P0A6W5_BEMTA</name>
<evidence type="ECO:0000313" key="1">
    <source>
        <dbReference type="EMBL" id="CAH0385844.1"/>
    </source>
</evidence>
<protein>
    <submittedName>
        <fullName evidence="1">Uncharacterized protein</fullName>
    </submittedName>
</protein>
<keyword evidence="2" id="KW-1185">Reference proteome</keyword>
<dbReference type="AlphaFoldDB" id="A0A9P0A6W5"/>
<accession>A0A9P0A6W5</accession>
<organism evidence="1 2">
    <name type="scientific">Bemisia tabaci</name>
    <name type="common">Sweetpotato whitefly</name>
    <name type="synonym">Aleurodes tabaci</name>
    <dbReference type="NCBI Taxonomy" id="7038"/>
    <lineage>
        <taxon>Eukaryota</taxon>
        <taxon>Metazoa</taxon>
        <taxon>Ecdysozoa</taxon>
        <taxon>Arthropoda</taxon>
        <taxon>Hexapoda</taxon>
        <taxon>Insecta</taxon>
        <taxon>Pterygota</taxon>
        <taxon>Neoptera</taxon>
        <taxon>Paraneoptera</taxon>
        <taxon>Hemiptera</taxon>
        <taxon>Sternorrhyncha</taxon>
        <taxon>Aleyrodoidea</taxon>
        <taxon>Aleyrodidae</taxon>
        <taxon>Aleyrodinae</taxon>
        <taxon>Bemisia</taxon>
    </lineage>
</organism>
<proteinExistence type="predicted"/>
<dbReference type="EMBL" id="OU963863">
    <property type="protein sequence ID" value="CAH0385844.1"/>
    <property type="molecule type" value="Genomic_DNA"/>
</dbReference>
<gene>
    <name evidence="1" type="ORF">BEMITA_LOCUS5026</name>
</gene>
<dbReference type="Proteomes" id="UP001152759">
    <property type="component" value="Chromosome 2"/>
</dbReference>
<sequence length="214" mass="23993">MGIKIDYFGPVSSKISDCLNQTEYRTAFKTNYSILDNIRKVTDKIKKGKGNIGNSKNVTGVYRLYCNSCKKIYIEETERSINCRVNEDMTLPSSNVFKHIKAENHQMKEIKILHKNRDRKMLRVLEKYEITKAVKGGEELLNVQKEVDLATNPLYIKCAAISDENQNVQAITIGSWGDGDFGEGDSRGAGALPRLAEVPGFPTKTPPEHSVNGH</sequence>
<evidence type="ECO:0000313" key="2">
    <source>
        <dbReference type="Proteomes" id="UP001152759"/>
    </source>
</evidence>